<proteinExistence type="predicted"/>
<organism evidence="2 3">
    <name type="scientific">Amycolatopsis nalaikhensis</name>
    <dbReference type="NCBI Taxonomy" id="715472"/>
    <lineage>
        <taxon>Bacteria</taxon>
        <taxon>Bacillati</taxon>
        <taxon>Actinomycetota</taxon>
        <taxon>Actinomycetes</taxon>
        <taxon>Pseudonocardiales</taxon>
        <taxon>Pseudonocardiaceae</taxon>
        <taxon>Amycolatopsis</taxon>
    </lineage>
</organism>
<reference evidence="2 3" key="1">
    <citation type="submission" date="2023-06" db="EMBL/GenBank/DDBJ databases">
        <authorList>
            <person name="Oyuntsetseg B."/>
            <person name="Kim S.B."/>
        </authorList>
    </citation>
    <scope>NUCLEOTIDE SEQUENCE [LARGE SCALE GENOMIC DNA]</scope>
    <source>
        <strain evidence="2 3">2-2</strain>
    </source>
</reference>
<evidence type="ECO:0000256" key="1">
    <source>
        <dbReference type="SAM" id="SignalP"/>
    </source>
</evidence>
<keyword evidence="1" id="KW-0732">Signal</keyword>
<evidence type="ECO:0008006" key="4">
    <source>
        <dbReference type="Google" id="ProtNLM"/>
    </source>
</evidence>
<accession>A0ABY8XZX0</accession>
<feature type="signal peptide" evidence="1">
    <location>
        <begin position="1"/>
        <end position="24"/>
    </location>
</feature>
<sequence length="376" mass="38482">MRARRGVAAAVLLLGGLLAGCQVAVPGTAGVSAADQQTADRRAEQRAAVDAALDALGKAPALALKSTVKDASGNPAEQQFRVTRGGTAVGALPLEGRVVQVTAAGGGFYLRADADYWKAHAIDEGTQFGTSWVRSLGSELPFDPAARFAPAALADALRKALPGLDRLSEPVKAKLPDGTEVYQLGGAPSVLRVTAAKPHRVVSFAPVLLDPQAGPKYGAEFRVDALSGDALKAFHTDVDAAVGGLGQPFEGLVQASAVVTNDSLDCKDFVGSCTTTVDVSTSVVGSPASGEKSVVHINLSVEVSAESLGAQTCTTAADAEPYATVKMSCTVKFKLPNRTASYQVLSKPNATAEVRAAIDVNAVKQKVATEFAGLGG</sequence>
<evidence type="ECO:0000313" key="3">
    <source>
        <dbReference type="Proteomes" id="UP001227101"/>
    </source>
</evidence>
<dbReference type="PROSITE" id="PS51257">
    <property type="entry name" value="PROKAR_LIPOPROTEIN"/>
    <property type="match status" value="1"/>
</dbReference>
<feature type="chain" id="PRO_5045819585" description="Lipoprotein" evidence="1">
    <location>
        <begin position="25"/>
        <end position="376"/>
    </location>
</feature>
<dbReference type="Proteomes" id="UP001227101">
    <property type="component" value="Chromosome"/>
</dbReference>
<keyword evidence="3" id="KW-1185">Reference proteome</keyword>
<dbReference type="EMBL" id="CP127173">
    <property type="protein sequence ID" value="WIV60971.1"/>
    <property type="molecule type" value="Genomic_DNA"/>
</dbReference>
<dbReference type="RefSeq" id="WP_285458573.1">
    <property type="nucleotide sequence ID" value="NZ_CP127173.1"/>
</dbReference>
<name>A0ABY8XZX0_9PSEU</name>
<gene>
    <name evidence="2" type="ORF">QP939_21385</name>
</gene>
<evidence type="ECO:0000313" key="2">
    <source>
        <dbReference type="EMBL" id="WIV60971.1"/>
    </source>
</evidence>
<protein>
    <recommendedName>
        <fullName evidence="4">Lipoprotein</fullName>
    </recommendedName>
</protein>